<organism evidence="7 8">
    <name type="scientific">candidate division WOR-3 bacterium</name>
    <dbReference type="NCBI Taxonomy" id="2052148"/>
    <lineage>
        <taxon>Bacteria</taxon>
        <taxon>Bacteria division WOR-3</taxon>
    </lineage>
</organism>
<dbReference type="InterPro" id="IPR002661">
    <property type="entry name" value="Ribosome_recyc_fac"/>
</dbReference>
<sequence length="185" mass="21136">MPEKVIKDTDNNMKKAVEAFKGELSKIRTGKASPTLLDGIFVEYYSVKTPLNQVSTISTPEPRLIVIQPWDKSVLGEIEKEILKANIGLTPSNDGNVIRLAVPPLTEERRHEIVKTLKKLAEDSRVSIRQIRREAIDRLKALKKDGKLPEDDEERLEREMQKATDKEIAEIDQLLEKKEKEILEL</sequence>
<keyword evidence="3 5" id="KW-0963">Cytoplasm</keyword>
<dbReference type="Pfam" id="PF01765">
    <property type="entry name" value="RRF"/>
    <property type="match status" value="1"/>
</dbReference>
<feature type="domain" description="Ribosome recycling factor" evidence="6">
    <location>
        <begin position="20"/>
        <end position="183"/>
    </location>
</feature>
<dbReference type="HAMAP" id="MF_00040">
    <property type="entry name" value="RRF"/>
    <property type="match status" value="1"/>
</dbReference>
<dbReference type="GO" id="GO:0043023">
    <property type="term" value="F:ribosomal large subunit binding"/>
    <property type="evidence" value="ECO:0007669"/>
    <property type="project" value="TreeGrafter"/>
</dbReference>
<evidence type="ECO:0000256" key="3">
    <source>
        <dbReference type="ARBA" id="ARBA00022490"/>
    </source>
</evidence>
<dbReference type="InterPro" id="IPR036191">
    <property type="entry name" value="RRF_sf"/>
</dbReference>
<evidence type="ECO:0000256" key="1">
    <source>
        <dbReference type="ARBA" id="ARBA00004496"/>
    </source>
</evidence>
<keyword evidence="4 5" id="KW-0648">Protein biosynthesis</keyword>
<evidence type="ECO:0000313" key="8">
    <source>
        <dbReference type="Proteomes" id="UP000264062"/>
    </source>
</evidence>
<comment type="subcellular location">
    <subcellularLocation>
        <location evidence="1 5">Cytoplasm</location>
    </subcellularLocation>
</comment>
<dbReference type="NCBIfam" id="TIGR00496">
    <property type="entry name" value="frr"/>
    <property type="match status" value="1"/>
</dbReference>
<dbReference type="PANTHER" id="PTHR20982:SF3">
    <property type="entry name" value="MITOCHONDRIAL RIBOSOME RECYCLING FACTOR PSEUDO 1"/>
    <property type="match status" value="1"/>
</dbReference>
<dbReference type="InterPro" id="IPR023584">
    <property type="entry name" value="Ribosome_recyc_fac_dom"/>
</dbReference>
<evidence type="ECO:0000256" key="2">
    <source>
        <dbReference type="ARBA" id="ARBA00005912"/>
    </source>
</evidence>
<comment type="function">
    <text evidence="5">Responsible for the release of ribosomes from messenger RNA at the termination of protein biosynthesis. May increase the efficiency of translation by recycling ribosomes from one round of translation to another.</text>
</comment>
<comment type="caution">
    <text evidence="7">The sequence shown here is derived from an EMBL/GenBank/DDBJ whole genome shotgun (WGS) entry which is preliminary data.</text>
</comment>
<evidence type="ECO:0000256" key="4">
    <source>
        <dbReference type="ARBA" id="ARBA00022917"/>
    </source>
</evidence>
<evidence type="ECO:0000256" key="5">
    <source>
        <dbReference type="HAMAP-Rule" id="MF_00040"/>
    </source>
</evidence>
<dbReference type="CDD" id="cd00520">
    <property type="entry name" value="RRF"/>
    <property type="match status" value="1"/>
</dbReference>
<name>A0A350H8Q0_UNCW3</name>
<proteinExistence type="inferred from homology"/>
<dbReference type="EMBL" id="DMZY01000059">
    <property type="protein sequence ID" value="HAV91916.1"/>
    <property type="molecule type" value="Genomic_DNA"/>
</dbReference>
<accession>A0A350H8Q0</accession>
<evidence type="ECO:0000259" key="6">
    <source>
        <dbReference type="Pfam" id="PF01765"/>
    </source>
</evidence>
<dbReference type="Gene3D" id="3.30.1360.40">
    <property type="match status" value="1"/>
</dbReference>
<dbReference type="AlphaFoldDB" id="A0A350H8Q0"/>
<dbReference type="Gene3D" id="1.10.132.20">
    <property type="entry name" value="Ribosome-recycling factor"/>
    <property type="match status" value="1"/>
</dbReference>
<comment type="similarity">
    <text evidence="2 5">Belongs to the RRF family.</text>
</comment>
<dbReference type="GO" id="GO:0006415">
    <property type="term" value="P:translational termination"/>
    <property type="evidence" value="ECO:0007669"/>
    <property type="project" value="UniProtKB-UniRule"/>
</dbReference>
<reference evidence="7 8" key="1">
    <citation type="journal article" date="2018" name="Nat. Biotechnol.">
        <title>A standardized bacterial taxonomy based on genome phylogeny substantially revises the tree of life.</title>
        <authorList>
            <person name="Parks D.H."/>
            <person name="Chuvochina M."/>
            <person name="Waite D.W."/>
            <person name="Rinke C."/>
            <person name="Skarshewski A."/>
            <person name="Chaumeil P.A."/>
            <person name="Hugenholtz P."/>
        </authorList>
    </citation>
    <scope>NUCLEOTIDE SEQUENCE [LARGE SCALE GENOMIC DNA]</scope>
    <source>
        <strain evidence="7">UBA9956</strain>
    </source>
</reference>
<dbReference type="Proteomes" id="UP000264062">
    <property type="component" value="Unassembled WGS sequence"/>
</dbReference>
<dbReference type="FunFam" id="1.10.132.20:FF:000001">
    <property type="entry name" value="Ribosome-recycling factor"/>
    <property type="match status" value="1"/>
</dbReference>
<dbReference type="SUPFAM" id="SSF55194">
    <property type="entry name" value="Ribosome recycling factor, RRF"/>
    <property type="match status" value="1"/>
</dbReference>
<gene>
    <name evidence="5" type="primary">frr</name>
    <name evidence="7" type="ORF">DCW38_01885</name>
</gene>
<protein>
    <recommendedName>
        <fullName evidence="5">Ribosome-recycling factor</fullName>
        <shortName evidence="5">RRF</shortName>
    </recommendedName>
    <alternativeName>
        <fullName evidence="5">Ribosome-releasing factor</fullName>
    </alternativeName>
</protein>
<dbReference type="PANTHER" id="PTHR20982">
    <property type="entry name" value="RIBOSOME RECYCLING FACTOR"/>
    <property type="match status" value="1"/>
</dbReference>
<dbReference type="GO" id="GO:0005737">
    <property type="term" value="C:cytoplasm"/>
    <property type="evidence" value="ECO:0007669"/>
    <property type="project" value="UniProtKB-SubCell"/>
</dbReference>
<evidence type="ECO:0000313" key="7">
    <source>
        <dbReference type="EMBL" id="HAV91916.1"/>
    </source>
</evidence>
<dbReference type="FunFam" id="3.30.1360.40:FF:000001">
    <property type="entry name" value="Ribosome-recycling factor"/>
    <property type="match status" value="1"/>
</dbReference>